<comment type="caution">
    <text evidence="1">The sequence shown here is derived from an EMBL/GenBank/DDBJ whole genome shotgun (WGS) entry which is preliminary data.</text>
</comment>
<keyword evidence="2" id="KW-1185">Reference proteome</keyword>
<proteinExistence type="predicted"/>
<dbReference type="Proteomes" id="UP001057402">
    <property type="component" value="Chromosome 4"/>
</dbReference>
<reference evidence="2" key="1">
    <citation type="journal article" date="2023" name="Front. Plant Sci.">
        <title>Chromosomal-level genome assembly of Melastoma candidum provides insights into trichome evolution.</title>
        <authorList>
            <person name="Zhong Y."/>
            <person name="Wu W."/>
            <person name="Sun C."/>
            <person name="Zou P."/>
            <person name="Liu Y."/>
            <person name="Dai S."/>
            <person name="Zhou R."/>
        </authorList>
    </citation>
    <scope>NUCLEOTIDE SEQUENCE [LARGE SCALE GENOMIC DNA]</scope>
</reference>
<name>A0ACB9RG45_9MYRT</name>
<evidence type="ECO:0000313" key="2">
    <source>
        <dbReference type="Proteomes" id="UP001057402"/>
    </source>
</evidence>
<evidence type="ECO:0000313" key="1">
    <source>
        <dbReference type="EMBL" id="KAI4377468.1"/>
    </source>
</evidence>
<gene>
    <name evidence="1" type="ORF">MLD38_015087</name>
</gene>
<protein>
    <submittedName>
        <fullName evidence="1">Uncharacterized protein</fullName>
    </submittedName>
</protein>
<sequence length="111" mass="11768">MDNLTASEVAGFGVGTLLACATIAAPRIDSFISSSQRSSLGMCKRCGDLRLIACTNCRGVGSVKAEGLIRTGVLVDLYETMFGEDLGGKTVACSRCRGRGNFPCRDCHDRQ</sequence>
<organism evidence="1 2">
    <name type="scientific">Melastoma candidum</name>
    <dbReference type="NCBI Taxonomy" id="119954"/>
    <lineage>
        <taxon>Eukaryota</taxon>
        <taxon>Viridiplantae</taxon>
        <taxon>Streptophyta</taxon>
        <taxon>Embryophyta</taxon>
        <taxon>Tracheophyta</taxon>
        <taxon>Spermatophyta</taxon>
        <taxon>Magnoliopsida</taxon>
        <taxon>eudicotyledons</taxon>
        <taxon>Gunneridae</taxon>
        <taxon>Pentapetalae</taxon>
        <taxon>rosids</taxon>
        <taxon>malvids</taxon>
        <taxon>Myrtales</taxon>
        <taxon>Melastomataceae</taxon>
        <taxon>Melastomatoideae</taxon>
        <taxon>Melastomateae</taxon>
        <taxon>Melastoma</taxon>
    </lineage>
</organism>
<accession>A0ACB9RG45</accession>
<dbReference type="EMBL" id="CM042883">
    <property type="protein sequence ID" value="KAI4377468.1"/>
    <property type="molecule type" value="Genomic_DNA"/>
</dbReference>